<evidence type="ECO:0000256" key="4">
    <source>
        <dbReference type="ARBA" id="ARBA00022729"/>
    </source>
</evidence>
<dbReference type="SMART" id="SM01190">
    <property type="entry name" value="EMP24_GP25L"/>
    <property type="match status" value="1"/>
</dbReference>
<dbReference type="PANTHER" id="PTHR22811">
    <property type="entry name" value="TRANSMEMBRANE EMP24 DOMAIN-CONTAINING PROTEIN"/>
    <property type="match status" value="1"/>
</dbReference>
<dbReference type="RefSeq" id="XP_064853081.1">
    <property type="nucleotide sequence ID" value="XM_064997009.1"/>
</dbReference>
<comment type="similarity">
    <text evidence="2 7">Belongs to the EMP24/GP25L family.</text>
</comment>
<sequence>MKLPLLFYLSLLVSRCIAIHFYMKPGEQRCFYEELPSDTLVVVKFESEIAEDSTQPPELKMELSVDETFDNDHRVVSQKSSAKGEFTFTSLDSGEHKFCLGAEYKPQKSAKIRIFLDVVIGNGAIVDTKKMDEVGYLIWKINDLNTKTEEIKREHSNIREREAVFRDQSENVNSRIVKWTLFQCAVLLAIGLWQLKHLKTFFIKEKVV</sequence>
<evidence type="ECO:0000313" key="11">
    <source>
        <dbReference type="Proteomes" id="UP001360560"/>
    </source>
</evidence>
<feature type="signal peptide" evidence="8">
    <location>
        <begin position="1"/>
        <end position="18"/>
    </location>
</feature>
<protein>
    <submittedName>
        <fullName evidence="10">Erp5 protein</fullName>
    </submittedName>
</protein>
<dbReference type="PROSITE" id="PS50866">
    <property type="entry name" value="GOLD"/>
    <property type="match status" value="1"/>
</dbReference>
<keyword evidence="5" id="KW-1133">Transmembrane helix</keyword>
<organism evidence="10 11">
    <name type="scientific">Saccharomycopsis crataegensis</name>
    <dbReference type="NCBI Taxonomy" id="43959"/>
    <lineage>
        <taxon>Eukaryota</taxon>
        <taxon>Fungi</taxon>
        <taxon>Dikarya</taxon>
        <taxon>Ascomycota</taxon>
        <taxon>Saccharomycotina</taxon>
        <taxon>Saccharomycetes</taxon>
        <taxon>Saccharomycopsidaceae</taxon>
        <taxon>Saccharomycopsis</taxon>
    </lineage>
</organism>
<keyword evidence="3 7" id="KW-0812">Transmembrane</keyword>
<dbReference type="InterPro" id="IPR009038">
    <property type="entry name" value="GOLD_dom"/>
</dbReference>
<keyword evidence="6" id="KW-0472">Membrane</keyword>
<dbReference type="EMBL" id="BTFZ01000011">
    <property type="protein sequence ID" value="GMM36085.1"/>
    <property type="molecule type" value="Genomic_DNA"/>
</dbReference>
<accession>A0AAV5QM96</accession>
<evidence type="ECO:0000256" key="8">
    <source>
        <dbReference type="SAM" id="SignalP"/>
    </source>
</evidence>
<gene>
    <name evidence="10" type="ORF">DASC09_034100</name>
</gene>
<dbReference type="GO" id="GO:0016020">
    <property type="term" value="C:membrane"/>
    <property type="evidence" value="ECO:0007669"/>
    <property type="project" value="UniProtKB-SubCell"/>
</dbReference>
<evidence type="ECO:0000256" key="2">
    <source>
        <dbReference type="ARBA" id="ARBA00007104"/>
    </source>
</evidence>
<feature type="chain" id="PRO_5043775327" evidence="8">
    <location>
        <begin position="19"/>
        <end position="208"/>
    </location>
</feature>
<dbReference type="GO" id="GO:0006888">
    <property type="term" value="P:endoplasmic reticulum to Golgi vesicle-mediated transport"/>
    <property type="evidence" value="ECO:0007669"/>
    <property type="project" value="UniProtKB-ARBA"/>
</dbReference>
<evidence type="ECO:0000256" key="7">
    <source>
        <dbReference type="RuleBase" id="RU003827"/>
    </source>
</evidence>
<dbReference type="GO" id="GO:0005737">
    <property type="term" value="C:cytoplasm"/>
    <property type="evidence" value="ECO:0007669"/>
    <property type="project" value="GOC"/>
</dbReference>
<comment type="subcellular location">
    <subcellularLocation>
        <location evidence="1 7">Membrane</location>
        <topology evidence="1 7">Single-pass type I membrane protein</topology>
    </subcellularLocation>
</comment>
<name>A0AAV5QM96_9ASCO</name>
<evidence type="ECO:0000313" key="10">
    <source>
        <dbReference type="EMBL" id="GMM36085.1"/>
    </source>
</evidence>
<evidence type="ECO:0000256" key="3">
    <source>
        <dbReference type="ARBA" id="ARBA00022692"/>
    </source>
</evidence>
<evidence type="ECO:0000259" key="9">
    <source>
        <dbReference type="PROSITE" id="PS50866"/>
    </source>
</evidence>
<keyword evidence="11" id="KW-1185">Reference proteome</keyword>
<proteinExistence type="inferred from homology"/>
<keyword evidence="4 8" id="KW-0732">Signal</keyword>
<evidence type="ECO:0000256" key="1">
    <source>
        <dbReference type="ARBA" id="ARBA00004479"/>
    </source>
</evidence>
<dbReference type="InterPro" id="IPR015720">
    <property type="entry name" value="Emp24-like"/>
</dbReference>
<dbReference type="Proteomes" id="UP001360560">
    <property type="component" value="Unassembled WGS sequence"/>
</dbReference>
<dbReference type="GeneID" id="90074060"/>
<dbReference type="Pfam" id="PF01105">
    <property type="entry name" value="EMP24_GP25L"/>
    <property type="match status" value="1"/>
</dbReference>
<dbReference type="AlphaFoldDB" id="A0AAV5QM96"/>
<comment type="caution">
    <text evidence="10">The sequence shown here is derived from an EMBL/GenBank/DDBJ whole genome shotgun (WGS) entry which is preliminary data.</text>
</comment>
<evidence type="ECO:0000256" key="5">
    <source>
        <dbReference type="ARBA" id="ARBA00022989"/>
    </source>
</evidence>
<feature type="domain" description="GOLD" evidence="9">
    <location>
        <begin position="28"/>
        <end position="120"/>
    </location>
</feature>
<evidence type="ECO:0000256" key="6">
    <source>
        <dbReference type="ARBA" id="ARBA00023136"/>
    </source>
</evidence>
<reference evidence="10 11" key="1">
    <citation type="journal article" date="2023" name="Elife">
        <title>Identification of key yeast species and microbe-microbe interactions impacting larval growth of Drosophila in the wild.</title>
        <authorList>
            <person name="Mure A."/>
            <person name="Sugiura Y."/>
            <person name="Maeda R."/>
            <person name="Honda K."/>
            <person name="Sakurai N."/>
            <person name="Takahashi Y."/>
            <person name="Watada M."/>
            <person name="Katoh T."/>
            <person name="Gotoh A."/>
            <person name="Gotoh Y."/>
            <person name="Taniguchi I."/>
            <person name="Nakamura K."/>
            <person name="Hayashi T."/>
            <person name="Katayama T."/>
            <person name="Uemura T."/>
            <person name="Hattori Y."/>
        </authorList>
    </citation>
    <scope>NUCLEOTIDE SEQUENCE [LARGE SCALE GENOMIC DNA]</scope>
    <source>
        <strain evidence="10 11">SC-9</strain>
    </source>
</reference>